<dbReference type="AlphaFoldDB" id="A0A392NN29"/>
<evidence type="ECO:0000313" key="2">
    <source>
        <dbReference type="Proteomes" id="UP000265520"/>
    </source>
</evidence>
<reference evidence="1 2" key="1">
    <citation type="journal article" date="2018" name="Front. Plant Sci.">
        <title>Red Clover (Trifolium pratense) and Zigzag Clover (T. medium) - A Picture of Genomic Similarities and Differences.</title>
        <authorList>
            <person name="Dluhosova J."/>
            <person name="Istvanek J."/>
            <person name="Nedelnik J."/>
            <person name="Repkova J."/>
        </authorList>
    </citation>
    <scope>NUCLEOTIDE SEQUENCE [LARGE SCALE GENOMIC DNA]</scope>
    <source>
        <strain evidence="2">cv. 10/8</strain>
        <tissue evidence="1">Leaf</tissue>
    </source>
</reference>
<name>A0A392NN29_9FABA</name>
<organism evidence="1 2">
    <name type="scientific">Trifolium medium</name>
    <dbReference type="NCBI Taxonomy" id="97028"/>
    <lineage>
        <taxon>Eukaryota</taxon>
        <taxon>Viridiplantae</taxon>
        <taxon>Streptophyta</taxon>
        <taxon>Embryophyta</taxon>
        <taxon>Tracheophyta</taxon>
        <taxon>Spermatophyta</taxon>
        <taxon>Magnoliopsida</taxon>
        <taxon>eudicotyledons</taxon>
        <taxon>Gunneridae</taxon>
        <taxon>Pentapetalae</taxon>
        <taxon>rosids</taxon>
        <taxon>fabids</taxon>
        <taxon>Fabales</taxon>
        <taxon>Fabaceae</taxon>
        <taxon>Papilionoideae</taxon>
        <taxon>50 kb inversion clade</taxon>
        <taxon>NPAAA clade</taxon>
        <taxon>Hologalegina</taxon>
        <taxon>IRL clade</taxon>
        <taxon>Trifolieae</taxon>
        <taxon>Trifolium</taxon>
    </lineage>
</organism>
<dbReference type="InterPro" id="IPR021109">
    <property type="entry name" value="Peptidase_aspartic_dom_sf"/>
</dbReference>
<dbReference type="SUPFAM" id="SSF50630">
    <property type="entry name" value="Acid proteases"/>
    <property type="match status" value="1"/>
</dbReference>
<dbReference type="Pfam" id="PF13975">
    <property type="entry name" value="gag-asp_proteas"/>
    <property type="match status" value="1"/>
</dbReference>
<dbReference type="EMBL" id="LXQA010045595">
    <property type="protein sequence ID" value="MCI01233.1"/>
    <property type="molecule type" value="Genomic_DNA"/>
</dbReference>
<dbReference type="PANTHER" id="PTHR15503">
    <property type="entry name" value="LDOC1 RELATED"/>
    <property type="match status" value="1"/>
</dbReference>
<comment type="caution">
    <text evidence="1">The sequence shown here is derived from an EMBL/GenBank/DDBJ whole genome shotgun (WGS) entry which is preliminary data.</text>
</comment>
<keyword evidence="2" id="KW-1185">Reference proteome</keyword>
<dbReference type="Gene3D" id="3.10.10.10">
    <property type="entry name" value="HIV Type 1 Reverse Transcriptase, subunit A, domain 1"/>
    <property type="match status" value="1"/>
</dbReference>
<dbReference type="Gene3D" id="2.40.70.10">
    <property type="entry name" value="Acid Proteases"/>
    <property type="match status" value="1"/>
</dbReference>
<proteinExistence type="predicted"/>
<evidence type="ECO:0000313" key="1">
    <source>
        <dbReference type="EMBL" id="MCI01233.1"/>
    </source>
</evidence>
<dbReference type="Proteomes" id="UP000265520">
    <property type="component" value="Unassembled WGS sequence"/>
</dbReference>
<dbReference type="PANTHER" id="PTHR15503:SF22">
    <property type="entry name" value="TRANSPOSON TY3-I GAG POLYPROTEIN"/>
    <property type="match status" value="1"/>
</dbReference>
<dbReference type="InterPro" id="IPR043502">
    <property type="entry name" value="DNA/RNA_pol_sf"/>
</dbReference>
<dbReference type="InterPro" id="IPR032567">
    <property type="entry name" value="RTL1-rel"/>
</dbReference>
<dbReference type="SUPFAM" id="SSF56672">
    <property type="entry name" value="DNA/RNA polymerases"/>
    <property type="match status" value="1"/>
</dbReference>
<dbReference type="CDD" id="cd00303">
    <property type="entry name" value="retropepsin_like"/>
    <property type="match status" value="1"/>
</dbReference>
<protein>
    <submittedName>
        <fullName evidence="1">Uncharacterized protein</fullName>
    </submittedName>
</protein>
<sequence length="266" mass="29943">MGVIRFTTIIDNIEVQVIVDGGSSNTYLQPRIAQFLKVPIEPTPKFQVLAGNGQCLTVEGMVRQLPLQVQGYELVVPAYLLPVAGANLILGSSWLATLGPHIVYYANLTLKFYQQGKFITLKGDKHPIPQQSQLHQLRRMQHTNAIAECFTIQLMESEIPQDILVELPSDIEPELAILLHKYRKVFQSPSGLPPPRGHHHEIMLQEGTKPVKVKPYRYPHSQKEAIEIMVQDMLQQEIIKPNSSPFSSPIILVKKEGWQLAILHGL</sequence>
<accession>A0A392NN29</accession>